<feature type="compositionally biased region" description="Low complexity" evidence="1">
    <location>
        <begin position="26"/>
        <end position="42"/>
    </location>
</feature>
<reference evidence="2" key="1">
    <citation type="submission" date="2014-09" db="EMBL/GenBank/DDBJ databases">
        <authorList>
            <person name="Magalhaes I.L.F."/>
            <person name="Oliveira U."/>
            <person name="Santos F.R."/>
            <person name="Vidigal T.H.D.A."/>
            <person name="Brescovit A.D."/>
            <person name="Santos A.J."/>
        </authorList>
    </citation>
    <scope>NUCLEOTIDE SEQUENCE</scope>
    <source>
        <tissue evidence="2">Shoot tissue taken approximately 20 cm above the soil surface</tissue>
    </source>
</reference>
<dbReference type="AlphaFoldDB" id="A0A0A8YTW9"/>
<sequence length="91" mass="9562">MLDYILRHSTTTPAPPLLTNSDPHNSPSSPQSPSSSSPSASPAAPPQPSPLPSPQPSAAPAASQHQMHMRSRSDIFKPNPRYASLATTNIP</sequence>
<evidence type="ECO:0000313" key="2">
    <source>
        <dbReference type="EMBL" id="JAD28025.1"/>
    </source>
</evidence>
<reference evidence="2" key="2">
    <citation type="journal article" date="2015" name="Data Brief">
        <title>Shoot transcriptome of the giant reed, Arundo donax.</title>
        <authorList>
            <person name="Barrero R.A."/>
            <person name="Guerrero F.D."/>
            <person name="Moolhuijzen P."/>
            <person name="Goolsby J.A."/>
            <person name="Tidwell J."/>
            <person name="Bellgard S.E."/>
            <person name="Bellgard M.I."/>
        </authorList>
    </citation>
    <scope>NUCLEOTIDE SEQUENCE</scope>
    <source>
        <tissue evidence="2">Shoot tissue taken approximately 20 cm above the soil surface</tissue>
    </source>
</reference>
<feature type="region of interest" description="Disordered" evidence="1">
    <location>
        <begin position="1"/>
        <end position="91"/>
    </location>
</feature>
<feature type="compositionally biased region" description="Pro residues" evidence="1">
    <location>
        <begin position="43"/>
        <end position="57"/>
    </location>
</feature>
<accession>A0A0A8YTW9</accession>
<dbReference type="EMBL" id="GBRH01269870">
    <property type="protein sequence ID" value="JAD28025.1"/>
    <property type="molecule type" value="Transcribed_RNA"/>
</dbReference>
<feature type="compositionally biased region" description="Polar residues" evidence="1">
    <location>
        <begin position="8"/>
        <end position="25"/>
    </location>
</feature>
<proteinExistence type="predicted"/>
<organism evidence="2">
    <name type="scientific">Arundo donax</name>
    <name type="common">Giant reed</name>
    <name type="synonym">Donax arundinaceus</name>
    <dbReference type="NCBI Taxonomy" id="35708"/>
    <lineage>
        <taxon>Eukaryota</taxon>
        <taxon>Viridiplantae</taxon>
        <taxon>Streptophyta</taxon>
        <taxon>Embryophyta</taxon>
        <taxon>Tracheophyta</taxon>
        <taxon>Spermatophyta</taxon>
        <taxon>Magnoliopsida</taxon>
        <taxon>Liliopsida</taxon>
        <taxon>Poales</taxon>
        <taxon>Poaceae</taxon>
        <taxon>PACMAD clade</taxon>
        <taxon>Arundinoideae</taxon>
        <taxon>Arundineae</taxon>
        <taxon>Arundo</taxon>
    </lineage>
</organism>
<protein>
    <submittedName>
        <fullName evidence="2">Uncharacterized protein</fullName>
    </submittedName>
</protein>
<evidence type="ECO:0000256" key="1">
    <source>
        <dbReference type="SAM" id="MobiDB-lite"/>
    </source>
</evidence>
<name>A0A0A8YTW9_ARUDO</name>